<evidence type="ECO:0000313" key="3">
    <source>
        <dbReference type="Proteomes" id="UP000241818"/>
    </source>
</evidence>
<organism evidence="2 3">
    <name type="scientific">Amorphotheca resinae ATCC 22711</name>
    <dbReference type="NCBI Taxonomy" id="857342"/>
    <lineage>
        <taxon>Eukaryota</taxon>
        <taxon>Fungi</taxon>
        <taxon>Dikarya</taxon>
        <taxon>Ascomycota</taxon>
        <taxon>Pezizomycotina</taxon>
        <taxon>Leotiomycetes</taxon>
        <taxon>Helotiales</taxon>
        <taxon>Amorphothecaceae</taxon>
        <taxon>Amorphotheca</taxon>
    </lineage>
</organism>
<keyword evidence="1" id="KW-1133">Transmembrane helix</keyword>
<dbReference type="Proteomes" id="UP000241818">
    <property type="component" value="Unassembled WGS sequence"/>
</dbReference>
<evidence type="ECO:0000256" key="1">
    <source>
        <dbReference type="SAM" id="Phobius"/>
    </source>
</evidence>
<gene>
    <name evidence="2" type="ORF">M430DRAFT_252730</name>
</gene>
<evidence type="ECO:0000313" key="2">
    <source>
        <dbReference type="EMBL" id="PSS14775.1"/>
    </source>
</evidence>
<proteinExistence type="predicted"/>
<dbReference type="InParanoid" id="A0A2T3AXJ0"/>
<reference evidence="2 3" key="1">
    <citation type="journal article" date="2018" name="New Phytol.">
        <title>Comparative genomics and transcriptomics depict ericoid mycorrhizal fungi as versatile saprotrophs and plant mutualists.</title>
        <authorList>
            <person name="Martino E."/>
            <person name="Morin E."/>
            <person name="Grelet G.A."/>
            <person name="Kuo A."/>
            <person name="Kohler A."/>
            <person name="Daghino S."/>
            <person name="Barry K.W."/>
            <person name="Cichocki N."/>
            <person name="Clum A."/>
            <person name="Dockter R.B."/>
            <person name="Hainaut M."/>
            <person name="Kuo R.C."/>
            <person name="LaButti K."/>
            <person name="Lindahl B.D."/>
            <person name="Lindquist E.A."/>
            <person name="Lipzen A."/>
            <person name="Khouja H.R."/>
            <person name="Magnuson J."/>
            <person name="Murat C."/>
            <person name="Ohm R.A."/>
            <person name="Singer S.W."/>
            <person name="Spatafora J.W."/>
            <person name="Wang M."/>
            <person name="Veneault-Fourrey C."/>
            <person name="Henrissat B."/>
            <person name="Grigoriev I.V."/>
            <person name="Martin F.M."/>
            <person name="Perotto S."/>
        </authorList>
    </citation>
    <scope>NUCLEOTIDE SEQUENCE [LARGE SCALE GENOMIC DNA]</scope>
    <source>
        <strain evidence="2 3">ATCC 22711</strain>
    </source>
</reference>
<feature type="transmembrane region" description="Helical" evidence="1">
    <location>
        <begin position="68"/>
        <end position="90"/>
    </location>
</feature>
<protein>
    <submittedName>
        <fullName evidence="2">Uncharacterized protein</fullName>
    </submittedName>
</protein>
<keyword evidence="1" id="KW-0472">Membrane</keyword>
<name>A0A2T3AXJ0_AMORE</name>
<sequence length="114" mass="13178">MAFVWAGKATAKPRLEENLPSHHFSRANLDSLVERHCMAVWYFVWLKVIALSWELVLISLIYSGLRMATFIFTPLVFYPVLHGDSSLSLLKLKSVMKLHRLYYAFNADLSSFCH</sequence>
<dbReference type="RefSeq" id="XP_024719374.1">
    <property type="nucleotide sequence ID" value="XM_024865212.1"/>
</dbReference>
<accession>A0A2T3AXJ0</accession>
<feature type="transmembrane region" description="Helical" evidence="1">
    <location>
        <begin position="39"/>
        <end position="62"/>
    </location>
</feature>
<keyword evidence="1" id="KW-0812">Transmembrane</keyword>
<dbReference type="GeneID" id="36573293"/>
<keyword evidence="3" id="KW-1185">Reference proteome</keyword>
<dbReference type="EMBL" id="KZ679013">
    <property type="protein sequence ID" value="PSS14775.1"/>
    <property type="molecule type" value="Genomic_DNA"/>
</dbReference>
<dbReference type="AlphaFoldDB" id="A0A2T3AXJ0"/>